<comment type="caution">
    <text evidence="1">The sequence shown here is derived from an EMBL/GenBank/DDBJ whole genome shotgun (WGS) entry which is preliminary data.</text>
</comment>
<accession>A0ACB5TD48</accession>
<sequence length="193" mass="21931">MIAALEEFTKPITSAQDIQVTDQSEITRLGPSLPKPVTNLVSDGFMLLVLSIIVLNNNNLSRSDLATILNKKFHLKFKETERYELFNNDNLSNYLTELVKQEYLSQLDISEEVVGNGNKKKRGGSRISKANAQAKDESLLILSLGRRTITEFTKEGFINYLRQIYSHWDENNLQTKAENTLEQLFISSITTTE</sequence>
<proteinExistence type="predicted"/>
<reference evidence="1" key="1">
    <citation type="submission" date="2023-04" db="EMBL/GenBank/DDBJ databases">
        <title>Ambrosiozyma monospora NBRC 10751.</title>
        <authorList>
            <person name="Ichikawa N."/>
            <person name="Sato H."/>
            <person name="Tonouchi N."/>
        </authorList>
    </citation>
    <scope>NUCLEOTIDE SEQUENCE</scope>
    <source>
        <strain evidence="1">NBRC 10751</strain>
    </source>
</reference>
<keyword evidence="2" id="KW-1185">Reference proteome</keyword>
<evidence type="ECO:0000313" key="1">
    <source>
        <dbReference type="EMBL" id="GME85693.1"/>
    </source>
</evidence>
<protein>
    <submittedName>
        <fullName evidence="1">Unnamed protein product</fullName>
    </submittedName>
</protein>
<dbReference type="EMBL" id="BSXS01006562">
    <property type="protein sequence ID" value="GME85693.1"/>
    <property type="molecule type" value="Genomic_DNA"/>
</dbReference>
<name>A0ACB5TD48_AMBMO</name>
<evidence type="ECO:0000313" key="2">
    <source>
        <dbReference type="Proteomes" id="UP001165064"/>
    </source>
</evidence>
<gene>
    <name evidence="1" type="ORF">Amon02_000773600</name>
</gene>
<organism evidence="1 2">
    <name type="scientific">Ambrosiozyma monospora</name>
    <name type="common">Yeast</name>
    <name type="synonym">Endomycopsis monosporus</name>
    <dbReference type="NCBI Taxonomy" id="43982"/>
    <lineage>
        <taxon>Eukaryota</taxon>
        <taxon>Fungi</taxon>
        <taxon>Dikarya</taxon>
        <taxon>Ascomycota</taxon>
        <taxon>Saccharomycotina</taxon>
        <taxon>Pichiomycetes</taxon>
        <taxon>Pichiales</taxon>
        <taxon>Pichiaceae</taxon>
        <taxon>Ambrosiozyma</taxon>
    </lineage>
</organism>
<dbReference type="Proteomes" id="UP001165064">
    <property type="component" value="Unassembled WGS sequence"/>
</dbReference>